<dbReference type="EMBL" id="ML976987">
    <property type="protein sequence ID" value="KAF1958128.1"/>
    <property type="molecule type" value="Genomic_DNA"/>
</dbReference>
<evidence type="ECO:0000313" key="1">
    <source>
        <dbReference type="EMBL" id="KAF1958128.1"/>
    </source>
</evidence>
<organism evidence="1 2">
    <name type="scientific">Byssothecium circinans</name>
    <dbReference type="NCBI Taxonomy" id="147558"/>
    <lineage>
        <taxon>Eukaryota</taxon>
        <taxon>Fungi</taxon>
        <taxon>Dikarya</taxon>
        <taxon>Ascomycota</taxon>
        <taxon>Pezizomycotina</taxon>
        <taxon>Dothideomycetes</taxon>
        <taxon>Pleosporomycetidae</taxon>
        <taxon>Pleosporales</taxon>
        <taxon>Massarineae</taxon>
        <taxon>Massarinaceae</taxon>
        <taxon>Byssothecium</taxon>
    </lineage>
</organism>
<keyword evidence="2" id="KW-1185">Reference proteome</keyword>
<dbReference type="AlphaFoldDB" id="A0A6A5U0D6"/>
<proteinExistence type="predicted"/>
<name>A0A6A5U0D6_9PLEO</name>
<accession>A0A6A5U0D6</accession>
<reference evidence="1" key="1">
    <citation type="journal article" date="2020" name="Stud. Mycol.">
        <title>101 Dothideomycetes genomes: a test case for predicting lifestyles and emergence of pathogens.</title>
        <authorList>
            <person name="Haridas S."/>
            <person name="Albert R."/>
            <person name="Binder M."/>
            <person name="Bloem J."/>
            <person name="Labutti K."/>
            <person name="Salamov A."/>
            <person name="Andreopoulos B."/>
            <person name="Baker S."/>
            <person name="Barry K."/>
            <person name="Bills G."/>
            <person name="Bluhm B."/>
            <person name="Cannon C."/>
            <person name="Castanera R."/>
            <person name="Culley D."/>
            <person name="Daum C."/>
            <person name="Ezra D."/>
            <person name="Gonzalez J."/>
            <person name="Henrissat B."/>
            <person name="Kuo A."/>
            <person name="Liang C."/>
            <person name="Lipzen A."/>
            <person name="Lutzoni F."/>
            <person name="Magnuson J."/>
            <person name="Mondo S."/>
            <person name="Nolan M."/>
            <person name="Ohm R."/>
            <person name="Pangilinan J."/>
            <person name="Park H.-J."/>
            <person name="Ramirez L."/>
            <person name="Alfaro M."/>
            <person name="Sun H."/>
            <person name="Tritt A."/>
            <person name="Yoshinaga Y."/>
            <person name="Zwiers L.-H."/>
            <person name="Turgeon B."/>
            <person name="Goodwin S."/>
            <person name="Spatafora J."/>
            <person name="Crous P."/>
            <person name="Grigoriev I."/>
        </authorList>
    </citation>
    <scope>NUCLEOTIDE SEQUENCE</scope>
    <source>
        <strain evidence="1">CBS 675.92</strain>
    </source>
</reference>
<evidence type="ECO:0000313" key="2">
    <source>
        <dbReference type="Proteomes" id="UP000800035"/>
    </source>
</evidence>
<dbReference type="Proteomes" id="UP000800035">
    <property type="component" value="Unassembled WGS sequence"/>
</dbReference>
<protein>
    <submittedName>
        <fullName evidence="1">Uncharacterized protein</fullName>
    </submittedName>
</protein>
<sequence length="304" mass="35534">MDADTLDDRSSSSEFLENSASLDTALTALTLEDSPPSYESQFGPTESTNVHPVTGFERVFEQEAQILRRYLMRILAATFTVDRQKLKSAIRTYQSSGSRRGRSLTLHGPNTEHDRVESAALEKLCTLIRKLKKKSRRNEWDTTLQHERDTVNCSVMGAAMALNVEDEFVLELLGRYTGDFKKSRYRPWEKKGTHLHYYMPLCARIRPRWTFAMRDLGDTLRSYSFLIAKLFPEQEQEQIRVVFGEALAEFQKSERIRNLKHWNNSSCWPVSESYLDLHFTLGSFYDPAIWWLRLHRKYRSYLLL</sequence>
<dbReference type="OrthoDB" id="3796310at2759"/>
<gene>
    <name evidence="1" type="ORF">CC80DRAFT_546369</name>
</gene>